<evidence type="ECO:0000256" key="4">
    <source>
        <dbReference type="SAM" id="MobiDB-lite"/>
    </source>
</evidence>
<dbReference type="Gene3D" id="1.20.1600.10">
    <property type="entry name" value="Outer membrane efflux proteins (OEP)"/>
    <property type="match status" value="2"/>
</dbReference>
<dbReference type="RefSeq" id="WP_129228677.1">
    <property type="nucleotide sequence ID" value="NZ_QYBB01000030.1"/>
</dbReference>
<evidence type="ECO:0000313" key="5">
    <source>
        <dbReference type="EMBL" id="RYC30176.1"/>
    </source>
</evidence>
<dbReference type="Pfam" id="PF02321">
    <property type="entry name" value="OEP"/>
    <property type="match status" value="2"/>
</dbReference>
<name>A0A4Q2U5S8_9HYPH</name>
<feature type="region of interest" description="Disordered" evidence="4">
    <location>
        <begin position="133"/>
        <end position="188"/>
    </location>
</feature>
<keyword evidence="6" id="KW-1185">Reference proteome</keyword>
<keyword evidence="2" id="KW-0564">Palmitate</keyword>
<keyword evidence="2" id="KW-0812">Transmembrane</keyword>
<organism evidence="5 6">
    <name type="scientific">Lichenibacterium minor</name>
    <dbReference type="NCBI Taxonomy" id="2316528"/>
    <lineage>
        <taxon>Bacteria</taxon>
        <taxon>Pseudomonadati</taxon>
        <taxon>Pseudomonadota</taxon>
        <taxon>Alphaproteobacteria</taxon>
        <taxon>Hyphomicrobiales</taxon>
        <taxon>Lichenihabitantaceae</taxon>
        <taxon>Lichenibacterium</taxon>
    </lineage>
</organism>
<dbReference type="Proteomes" id="UP000290759">
    <property type="component" value="Unassembled WGS sequence"/>
</dbReference>
<evidence type="ECO:0000256" key="3">
    <source>
        <dbReference type="SAM" id="Coils"/>
    </source>
</evidence>
<keyword evidence="3" id="KW-0175">Coiled coil</keyword>
<dbReference type="EMBL" id="QYBB01000030">
    <property type="protein sequence ID" value="RYC30176.1"/>
    <property type="molecule type" value="Genomic_DNA"/>
</dbReference>
<reference evidence="5 6" key="1">
    <citation type="submission" date="2018-12" db="EMBL/GenBank/DDBJ databases">
        <authorList>
            <person name="Grouzdev D.S."/>
            <person name="Krutkina M.S."/>
        </authorList>
    </citation>
    <scope>NUCLEOTIDE SEQUENCE [LARGE SCALE GENOMIC DNA]</scope>
    <source>
        <strain evidence="5 6">RmlP026</strain>
    </source>
</reference>
<keyword evidence="2" id="KW-1134">Transmembrane beta strand</keyword>
<keyword evidence="2" id="KW-0472">Membrane</keyword>
<dbReference type="GO" id="GO:0005886">
    <property type="term" value="C:plasma membrane"/>
    <property type="evidence" value="ECO:0007669"/>
    <property type="project" value="UniProtKB-SubCell"/>
</dbReference>
<dbReference type="InterPro" id="IPR010131">
    <property type="entry name" value="MdtP/NodT-like"/>
</dbReference>
<dbReference type="OrthoDB" id="7181739at2"/>
<feature type="chain" id="PRO_5021041302" evidence="2">
    <location>
        <begin position="36"/>
        <end position="555"/>
    </location>
</feature>
<proteinExistence type="inferred from homology"/>
<dbReference type="GO" id="GO:0015562">
    <property type="term" value="F:efflux transmembrane transporter activity"/>
    <property type="evidence" value="ECO:0007669"/>
    <property type="project" value="InterPro"/>
</dbReference>
<keyword evidence="2" id="KW-0732">Signal</keyword>
<feature type="signal peptide" evidence="2">
    <location>
        <begin position="1"/>
        <end position="35"/>
    </location>
</feature>
<feature type="compositionally biased region" description="Low complexity" evidence="4">
    <location>
        <begin position="142"/>
        <end position="178"/>
    </location>
</feature>
<evidence type="ECO:0000256" key="2">
    <source>
        <dbReference type="RuleBase" id="RU362097"/>
    </source>
</evidence>
<dbReference type="Gene3D" id="2.20.200.10">
    <property type="entry name" value="Outer membrane efflux proteins (OEP)"/>
    <property type="match status" value="1"/>
</dbReference>
<keyword evidence="2" id="KW-0449">Lipoprotein</keyword>
<reference evidence="5 6" key="2">
    <citation type="submission" date="2019-02" db="EMBL/GenBank/DDBJ databases">
        <title>'Lichenibacterium ramalinii' gen. nov. sp. nov., 'Lichenibacterium minor' gen. nov. sp. nov.</title>
        <authorList>
            <person name="Pankratov T."/>
        </authorList>
    </citation>
    <scope>NUCLEOTIDE SEQUENCE [LARGE SCALE GENOMIC DNA]</scope>
    <source>
        <strain evidence="5 6">RmlP026</strain>
    </source>
</reference>
<comment type="similarity">
    <text evidence="1 2">Belongs to the outer membrane factor (OMF) (TC 1.B.17) family.</text>
</comment>
<dbReference type="PANTHER" id="PTHR30203">
    <property type="entry name" value="OUTER MEMBRANE CATION EFFLUX PROTEIN"/>
    <property type="match status" value="1"/>
</dbReference>
<protein>
    <submittedName>
        <fullName evidence="5">Efflux transporter outer membrane subunit</fullName>
    </submittedName>
</protein>
<feature type="coiled-coil region" evidence="3">
    <location>
        <begin position="83"/>
        <end position="117"/>
    </location>
</feature>
<gene>
    <name evidence="5" type="ORF">D3273_20080</name>
</gene>
<comment type="subcellular location">
    <subcellularLocation>
        <location evidence="2">Cell membrane</location>
        <topology evidence="2">Lipid-anchor</topology>
    </subcellularLocation>
</comment>
<dbReference type="AlphaFoldDB" id="A0A4Q2U5S8"/>
<dbReference type="NCBIfam" id="TIGR01845">
    <property type="entry name" value="outer_NodT"/>
    <property type="match status" value="1"/>
</dbReference>
<accession>A0A4Q2U5S8</accession>
<evidence type="ECO:0000256" key="1">
    <source>
        <dbReference type="ARBA" id="ARBA00007613"/>
    </source>
</evidence>
<dbReference type="SUPFAM" id="SSF56954">
    <property type="entry name" value="Outer membrane efflux proteins (OEP)"/>
    <property type="match status" value="1"/>
</dbReference>
<comment type="caution">
    <text evidence="5">The sequence shown here is derived from an EMBL/GenBank/DDBJ whole genome shotgun (WGS) entry which is preliminary data.</text>
</comment>
<dbReference type="InterPro" id="IPR003423">
    <property type="entry name" value="OMP_efflux"/>
</dbReference>
<evidence type="ECO:0000313" key="6">
    <source>
        <dbReference type="Proteomes" id="UP000290759"/>
    </source>
</evidence>
<dbReference type="PANTHER" id="PTHR30203:SF33">
    <property type="entry name" value="BLR4455 PROTEIN"/>
    <property type="match status" value="1"/>
</dbReference>
<sequence length="555" mass="57905">MQAKWRTARPASTVGFRTASGLRAALLLGSGLPLAACAVGPDYVKPAAPVPARYKELKGWHPAMPGDSFDRGDWWAVYRDPELDRLERQVNVSNQTLKEAEATYRQAVAVIKEAQAGLFPTVGATYSAIRSHEGSALGSERGTSISSGTTTSTGTTSGTTAGTTTSTGTSGTTTTTTSGGAGTTENTFTPGLTASWDLDVWGRVRRQIQGDVAAAQASDADVANVRLLVQEELATAYFNLRAQDSLHKLLADTAAAYAGTLKISQNQYAAGTAARSDVDNALAQLKGVQATEIGTGVARGQYEHAIAALIGRAPAELTIPVAELGDRAPVAPVRLPATLLQRRPDIANAERTVQQQNELIGVEVAAFYPDVTLSATVAAEGATPLPFSAANAIWSFGGNLTQTLFEGGLRQATTAAAVAAYDLAVATYRQTVLTAFQQVEDDLVALRVLGQESSVEAEAVTAARGAVDVTVNEYRAGTVAYTSVITAQETLLADQETALTIRQNRYLASVAMIQALGGGWTRAQLPGSDALKGAATPPASSPDIASDVFTPKLHL</sequence>